<dbReference type="Pfam" id="PF01564">
    <property type="entry name" value="Spermine_synth"/>
    <property type="match status" value="1"/>
</dbReference>
<comment type="similarity">
    <text evidence="1">Belongs to the spermidine/spermine synthase family.</text>
</comment>
<dbReference type="InterPro" id="IPR035246">
    <property type="entry name" value="Spermidine_synt_N"/>
</dbReference>
<proteinExistence type="inferred from homology"/>
<feature type="domain" description="PABS" evidence="4">
    <location>
        <begin position="178"/>
        <end position="299"/>
    </location>
</feature>
<dbReference type="GeneID" id="107405731"/>
<dbReference type="Proteomes" id="UP001652623">
    <property type="component" value="Chromosome 2"/>
</dbReference>
<dbReference type="InterPro" id="IPR029063">
    <property type="entry name" value="SAM-dependent_MTases_sf"/>
</dbReference>
<dbReference type="HAMAP" id="MF_00198">
    <property type="entry name" value="Spermidine_synth"/>
    <property type="match status" value="1"/>
</dbReference>
<keyword evidence="2 3" id="KW-0808">Transferase</keyword>
<sequence>MERRSTSTSGIISAAFSKDLHLKFPKEDGVFHLQVSNNGNNIGENRLFSSSVLLPAAMAVPAGTETNTAKTTCKEAAKAAADDDDDHHHSIVHPEISGWFSEHCPIWPGQAHFLKVEKMLFQGKSEYQSMMVFQSQAYGKVFVLDGALQLTEKDECAYQEMITHLPLCSIPNPKKVYKEFFPDIAVGYEDSRVTLHVKDGNAFLKSVPGGTYDAIIVDAFEPIRSDDELHRTPFFGLVAKALRPGGVLCIQAESIWFQSLNIEQLLSKYHQIFKGSVRYAWTIVPAYPSGVIGFLLCSKEGPSVEFKYPINPIDPNETHGVAKTPLKFYNSEMHSAAFCLPSFAKKVIDSKVSE</sequence>
<dbReference type="InterPro" id="IPR037163">
    <property type="entry name" value="Spermidine_synt_N_sf"/>
</dbReference>
<evidence type="ECO:0000259" key="4">
    <source>
        <dbReference type="PROSITE" id="PS51006"/>
    </source>
</evidence>
<feature type="domain" description="PABS" evidence="4">
    <location>
        <begin position="97"/>
        <end position="176"/>
    </location>
</feature>
<dbReference type="InterPro" id="IPR001045">
    <property type="entry name" value="Spermi_synthase"/>
</dbReference>
<dbReference type="Pfam" id="PF17284">
    <property type="entry name" value="Spermine_synt_N"/>
    <property type="match status" value="1"/>
</dbReference>
<dbReference type="SUPFAM" id="SSF53335">
    <property type="entry name" value="S-adenosyl-L-methionine-dependent methyltransferases"/>
    <property type="match status" value="1"/>
</dbReference>
<comment type="caution">
    <text evidence="3">Lacks conserved residue(s) required for the propagation of feature annotation.</text>
</comment>
<dbReference type="RefSeq" id="XP_060670616.1">
    <property type="nucleotide sequence ID" value="XM_060814633.1"/>
</dbReference>
<accession>A0ABM4A1K7</accession>
<gene>
    <name evidence="6" type="primary">LOC107405731</name>
</gene>
<evidence type="ECO:0000256" key="1">
    <source>
        <dbReference type="ARBA" id="ARBA00007867"/>
    </source>
</evidence>
<dbReference type="Gene3D" id="2.30.140.10">
    <property type="entry name" value="Spermidine synthase, tetramerisation domain"/>
    <property type="match status" value="1"/>
</dbReference>
<evidence type="ECO:0000313" key="5">
    <source>
        <dbReference type="Proteomes" id="UP001652623"/>
    </source>
</evidence>
<dbReference type="CDD" id="cd02440">
    <property type="entry name" value="AdoMet_MTases"/>
    <property type="match status" value="1"/>
</dbReference>
<evidence type="ECO:0000256" key="3">
    <source>
        <dbReference type="PROSITE-ProRule" id="PRU00354"/>
    </source>
</evidence>
<reference evidence="6" key="1">
    <citation type="submission" date="2025-08" db="UniProtKB">
        <authorList>
            <consortium name="RefSeq"/>
        </authorList>
    </citation>
    <scope>IDENTIFICATION</scope>
    <source>
        <tissue evidence="6">Seedling</tissue>
    </source>
</reference>
<feature type="active site" description="Proton acceptor" evidence="3">
    <location>
        <position position="218"/>
    </location>
</feature>
<dbReference type="InterPro" id="IPR030374">
    <property type="entry name" value="PABS"/>
</dbReference>
<keyword evidence="3" id="KW-0620">Polyamine biosynthesis</keyword>
<protein>
    <submittedName>
        <fullName evidence="6">Spermidine synthase 1 isoform X2</fullName>
    </submittedName>
</protein>
<evidence type="ECO:0000313" key="6">
    <source>
        <dbReference type="RefSeq" id="XP_060670616.1"/>
    </source>
</evidence>
<dbReference type="PANTHER" id="PTHR11558">
    <property type="entry name" value="SPERMIDINE/SPERMINE SYNTHASE"/>
    <property type="match status" value="1"/>
</dbReference>
<evidence type="ECO:0000256" key="2">
    <source>
        <dbReference type="ARBA" id="ARBA00022679"/>
    </source>
</evidence>
<dbReference type="PANTHER" id="PTHR11558:SF44">
    <property type="entry name" value="PABS DOMAIN-CONTAINING PROTEIN"/>
    <property type="match status" value="1"/>
</dbReference>
<keyword evidence="5" id="KW-1185">Reference proteome</keyword>
<name>A0ABM4A1K7_ZIZJJ</name>
<dbReference type="PROSITE" id="PS51006">
    <property type="entry name" value="PABS_2"/>
    <property type="match status" value="2"/>
</dbReference>
<organism evidence="5 6">
    <name type="scientific">Ziziphus jujuba</name>
    <name type="common">Chinese jujube</name>
    <name type="synonym">Ziziphus sativa</name>
    <dbReference type="NCBI Taxonomy" id="326968"/>
    <lineage>
        <taxon>Eukaryota</taxon>
        <taxon>Viridiplantae</taxon>
        <taxon>Streptophyta</taxon>
        <taxon>Embryophyta</taxon>
        <taxon>Tracheophyta</taxon>
        <taxon>Spermatophyta</taxon>
        <taxon>Magnoliopsida</taxon>
        <taxon>eudicotyledons</taxon>
        <taxon>Gunneridae</taxon>
        <taxon>Pentapetalae</taxon>
        <taxon>rosids</taxon>
        <taxon>fabids</taxon>
        <taxon>Rosales</taxon>
        <taxon>Rhamnaceae</taxon>
        <taxon>Paliureae</taxon>
        <taxon>Ziziphus</taxon>
    </lineage>
</organism>
<dbReference type="Gene3D" id="3.40.50.150">
    <property type="entry name" value="Vaccinia Virus protein VP39"/>
    <property type="match status" value="2"/>
</dbReference>